<feature type="transmembrane region" description="Helical" evidence="2">
    <location>
        <begin position="199"/>
        <end position="219"/>
    </location>
</feature>
<feature type="transmembrane region" description="Helical" evidence="2">
    <location>
        <begin position="438"/>
        <end position="459"/>
    </location>
</feature>
<dbReference type="InterPro" id="IPR010656">
    <property type="entry name" value="DctM"/>
</dbReference>
<feature type="transmembrane region" description="Helical" evidence="2">
    <location>
        <begin position="466"/>
        <end position="494"/>
    </location>
</feature>
<feature type="transmembrane region" description="Helical" evidence="2">
    <location>
        <begin position="293"/>
        <end position="314"/>
    </location>
</feature>
<reference evidence="4 5" key="1">
    <citation type="journal article" date="2014" name="PLoS Genet.">
        <title>Phylogenetically driven sequencing of extremely halophilic archaea reveals strategies for static and dynamic osmo-response.</title>
        <authorList>
            <person name="Becker E.A."/>
            <person name="Seitzer P.M."/>
            <person name="Tritt A."/>
            <person name="Larsen D."/>
            <person name="Krusor M."/>
            <person name="Yao A.I."/>
            <person name="Wu D."/>
            <person name="Madern D."/>
            <person name="Eisen J.A."/>
            <person name="Darling A.E."/>
            <person name="Facciotti M.T."/>
        </authorList>
    </citation>
    <scope>NUCLEOTIDE SEQUENCE [LARGE SCALE GENOMIC DNA]</scope>
    <source>
        <strain evidence="4 5">JCM 10989</strain>
    </source>
</reference>
<evidence type="ECO:0000259" key="3">
    <source>
        <dbReference type="Pfam" id="PF06808"/>
    </source>
</evidence>
<feature type="compositionally biased region" description="Acidic residues" evidence="1">
    <location>
        <begin position="52"/>
        <end position="70"/>
    </location>
</feature>
<feature type="transmembrane region" description="Helical" evidence="2">
    <location>
        <begin position="121"/>
        <end position="140"/>
    </location>
</feature>
<feature type="transmembrane region" description="Helical" evidence="2">
    <location>
        <begin position="145"/>
        <end position="162"/>
    </location>
</feature>
<dbReference type="Proteomes" id="UP000011519">
    <property type="component" value="Unassembled WGS sequence"/>
</dbReference>
<dbReference type="PATRIC" id="fig|1227493.4.peg.1623"/>
<feature type="transmembrane region" description="Helical" evidence="2">
    <location>
        <begin position="91"/>
        <end position="109"/>
    </location>
</feature>
<dbReference type="Pfam" id="PF06808">
    <property type="entry name" value="DctM"/>
    <property type="match status" value="1"/>
</dbReference>
<dbReference type="InterPro" id="IPR011853">
    <property type="entry name" value="TRAP_DctM-Dct_fused"/>
</dbReference>
<organism evidence="4 5">
    <name type="scientific">Natrialba hulunbeirensis JCM 10989</name>
    <dbReference type="NCBI Taxonomy" id="1227493"/>
    <lineage>
        <taxon>Archaea</taxon>
        <taxon>Methanobacteriati</taxon>
        <taxon>Methanobacteriota</taxon>
        <taxon>Stenosarchaea group</taxon>
        <taxon>Halobacteria</taxon>
        <taxon>Halobacteriales</taxon>
        <taxon>Natrialbaceae</taxon>
        <taxon>Natrialba</taxon>
    </lineage>
</organism>
<comment type="caution">
    <text evidence="4">The sequence shown here is derived from an EMBL/GenBank/DDBJ whole genome shotgun (WGS) entry which is preliminary data.</text>
</comment>
<dbReference type="PANTHER" id="PTHR43849">
    <property type="entry name" value="BLL3936 PROTEIN"/>
    <property type="match status" value="1"/>
</dbReference>
<feature type="transmembrane region" description="Helical" evidence="2">
    <location>
        <begin position="500"/>
        <end position="520"/>
    </location>
</feature>
<evidence type="ECO:0000313" key="5">
    <source>
        <dbReference type="Proteomes" id="UP000011519"/>
    </source>
</evidence>
<feature type="transmembrane region" description="Helical" evidence="2">
    <location>
        <begin position="631"/>
        <end position="661"/>
    </location>
</feature>
<protein>
    <submittedName>
        <fullName evidence="4">TRAP transporter, 4TM/12TM fusion protein</fullName>
    </submittedName>
</protein>
<dbReference type="RefSeq" id="WP_006652853.1">
    <property type="nucleotide sequence ID" value="NZ_AOIM01000020.1"/>
</dbReference>
<keyword evidence="2" id="KW-1133">Transmembrane helix</keyword>
<keyword evidence="5" id="KW-1185">Reference proteome</keyword>
<dbReference type="PANTHER" id="PTHR43849:SF2">
    <property type="entry name" value="BLL3936 PROTEIN"/>
    <property type="match status" value="1"/>
</dbReference>
<feature type="transmembrane region" description="Helical" evidence="2">
    <location>
        <begin position="321"/>
        <end position="342"/>
    </location>
</feature>
<dbReference type="STRING" id="1227493.C483_08183"/>
<keyword evidence="2" id="KW-0812">Transmembrane</keyword>
<feature type="transmembrane region" description="Helical" evidence="2">
    <location>
        <begin position="564"/>
        <end position="580"/>
    </location>
</feature>
<dbReference type="EMBL" id="AOIM01000020">
    <property type="protein sequence ID" value="ELY92418.1"/>
    <property type="molecule type" value="Genomic_DNA"/>
</dbReference>
<accession>M0A4Z5</accession>
<evidence type="ECO:0000256" key="2">
    <source>
        <dbReference type="SAM" id="Phobius"/>
    </source>
</evidence>
<gene>
    <name evidence="4" type="ORF">C483_08183</name>
</gene>
<evidence type="ECO:0000256" key="1">
    <source>
        <dbReference type="SAM" id="MobiDB-lite"/>
    </source>
</evidence>
<feature type="region of interest" description="Disordered" evidence="1">
    <location>
        <begin position="52"/>
        <end position="80"/>
    </location>
</feature>
<dbReference type="AlphaFoldDB" id="M0A4Z5"/>
<feature type="compositionally biased region" description="Low complexity" evidence="1">
    <location>
        <begin position="71"/>
        <end position="80"/>
    </location>
</feature>
<sequence>MLTLTAIALWGWVIAYATWSWLPRARYTVAFVGLAIFVYLLDEYLKLSGDDGDGNSEDSVLESEASEESDGSSPDAATDASSDKHRLLHSAFLAVIGIVTAVTTVYLYANYNTLVTTRVGYALNHELWLAAVFAAALIYLTYRAFGLAFVGVILFTIGYGYFGEYFPGVLTHSGFSETRILNIMVLEIDGFYGNLSEIVAAWVAPFLLYAGLLKAYGAFDLIIRIAFRAATVLRSGVAQSAVIASLIIGSINGSQTANAAMTGSFTIPLMKNSGMKSETAGGIESVASTGGQIMPPVMGAAAFVMASLLGITYIDVVIAGLVPAAIFFFSVAAGVHYTWLAQSSDVELDVSNHVDEVKSKQQLILEGVMYAVPLGILIYLLGILQWTVMTSALYTVISMIVLGISVPVIRSTQVEDESPTSTLWTKLLETVEGFREGAIILAPIVIIIASVNGIVDVLVSTGIPGILSLILIDLSGGVMLLAVIIAMLICILLGLGMPTVAAYSLVALLIAPALVSDFMVPDLAAHYFVLYAAILSGITPPIAIAVVVAAGVAKADFWRTSLEALKLAAPLYILPFAFIYNPEIVIGGASTMTFVSGGLALLGAISIIHGLNYHKPIFGTSRVTNIGSRGIYVVLGVIIMAVPSLWIRLGALGVAGILYALQLRGSFEVGSPTAAGNN</sequence>
<name>M0A4Z5_9EURY</name>
<feature type="transmembrane region" description="Helical" evidence="2">
    <location>
        <begin position="527"/>
        <end position="552"/>
    </location>
</feature>
<keyword evidence="2" id="KW-0472">Membrane</keyword>
<feature type="transmembrane region" description="Helical" evidence="2">
    <location>
        <begin position="592"/>
        <end position="611"/>
    </location>
</feature>
<proteinExistence type="predicted"/>
<feature type="transmembrane region" description="Helical" evidence="2">
    <location>
        <begin position="25"/>
        <end position="41"/>
    </location>
</feature>
<feature type="transmembrane region" description="Helical" evidence="2">
    <location>
        <begin position="362"/>
        <end position="384"/>
    </location>
</feature>
<dbReference type="NCBIfam" id="TIGR02123">
    <property type="entry name" value="TRAP_fused"/>
    <property type="match status" value="1"/>
</dbReference>
<evidence type="ECO:0000313" key="4">
    <source>
        <dbReference type="EMBL" id="ELY92418.1"/>
    </source>
</evidence>
<feature type="domain" description="TRAP C4-dicarboxylate transport system permease DctM subunit" evidence="3">
    <location>
        <begin position="146"/>
        <end position="583"/>
    </location>
</feature>